<feature type="transmembrane region" description="Helical" evidence="1">
    <location>
        <begin position="12"/>
        <end position="32"/>
    </location>
</feature>
<proteinExistence type="predicted"/>
<sequence>MIYGGIKFTSAQIIHAVLTELKSIFLAFLFIAKDIRDQQMAGADCIAPNIHFRPIKVLSLAWNPSPQGWCKLNSDGAVKVNGCSLGGGIIRDQNGNLMAAFLAC</sequence>
<evidence type="ECO:0008006" key="4">
    <source>
        <dbReference type="Google" id="ProtNLM"/>
    </source>
</evidence>
<protein>
    <recommendedName>
        <fullName evidence="4">RNase H type-1 domain-containing protein</fullName>
    </recommendedName>
</protein>
<dbReference type="Proteomes" id="UP001630127">
    <property type="component" value="Unassembled WGS sequence"/>
</dbReference>
<keyword evidence="3" id="KW-1185">Reference proteome</keyword>
<accession>A0ABD2ZEG7</accession>
<evidence type="ECO:0000256" key="1">
    <source>
        <dbReference type="SAM" id="Phobius"/>
    </source>
</evidence>
<dbReference type="AlphaFoldDB" id="A0ABD2ZEG7"/>
<gene>
    <name evidence="2" type="ORF">ACH5RR_023399</name>
</gene>
<keyword evidence="1" id="KW-1133">Transmembrane helix</keyword>
<evidence type="ECO:0000313" key="3">
    <source>
        <dbReference type="Proteomes" id="UP001630127"/>
    </source>
</evidence>
<reference evidence="2 3" key="1">
    <citation type="submission" date="2024-11" db="EMBL/GenBank/DDBJ databases">
        <title>A near-complete genome assembly of Cinchona calisaya.</title>
        <authorList>
            <person name="Lian D.C."/>
            <person name="Zhao X.W."/>
            <person name="Wei L."/>
        </authorList>
    </citation>
    <scope>NUCLEOTIDE SEQUENCE [LARGE SCALE GENOMIC DNA]</scope>
    <source>
        <tissue evidence="2">Nenye</tissue>
    </source>
</reference>
<keyword evidence="1" id="KW-0812">Transmembrane</keyword>
<keyword evidence="1" id="KW-0472">Membrane</keyword>
<organism evidence="2 3">
    <name type="scientific">Cinchona calisaya</name>
    <dbReference type="NCBI Taxonomy" id="153742"/>
    <lineage>
        <taxon>Eukaryota</taxon>
        <taxon>Viridiplantae</taxon>
        <taxon>Streptophyta</taxon>
        <taxon>Embryophyta</taxon>
        <taxon>Tracheophyta</taxon>
        <taxon>Spermatophyta</taxon>
        <taxon>Magnoliopsida</taxon>
        <taxon>eudicotyledons</taxon>
        <taxon>Gunneridae</taxon>
        <taxon>Pentapetalae</taxon>
        <taxon>asterids</taxon>
        <taxon>lamiids</taxon>
        <taxon>Gentianales</taxon>
        <taxon>Rubiaceae</taxon>
        <taxon>Cinchonoideae</taxon>
        <taxon>Cinchoneae</taxon>
        <taxon>Cinchona</taxon>
    </lineage>
</organism>
<comment type="caution">
    <text evidence="2">The sequence shown here is derived from an EMBL/GenBank/DDBJ whole genome shotgun (WGS) entry which is preliminary data.</text>
</comment>
<dbReference type="EMBL" id="JBJUIK010000010">
    <property type="protein sequence ID" value="KAL3516497.1"/>
    <property type="molecule type" value="Genomic_DNA"/>
</dbReference>
<evidence type="ECO:0000313" key="2">
    <source>
        <dbReference type="EMBL" id="KAL3516497.1"/>
    </source>
</evidence>
<name>A0ABD2ZEG7_9GENT</name>